<name>A0A933GPW2_UNCTE</name>
<organism evidence="2 3">
    <name type="scientific">Tectimicrobiota bacterium</name>
    <dbReference type="NCBI Taxonomy" id="2528274"/>
    <lineage>
        <taxon>Bacteria</taxon>
        <taxon>Pseudomonadati</taxon>
        <taxon>Nitrospinota/Tectimicrobiota group</taxon>
        <taxon>Candidatus Tectimicrobiota</taxon>
    </lineage>
</organism>
<dbReference type="Proteomes" id="UP000772181">
    <property type="component" value="Unassembled WGS sequence"/>
</dbReference>
<dbReference type="PANTHER" id="PTHR42951">
    <property type="entry name" value="METALLO-BETA-LACTAMASE DOMAIN-CONTAINING"/>
    <property type="match status" value="1"/>
</dbReference>
<dbReference type="InterPro" id="IPR036866">
    <property type="entry name" value="RibonucZ/Hydroxyglut_hydro"/>
</dbReference>
<comment type="caution">
    <text evidence="2">The sequence shown here is derived from an EMBL/GenBank/DDBJ whole genome shotgun (WGS) entry which is preliminary data.</text>
</comment>
<dbReference type="InterPro" id="IPR050855">
    <property type="entry name" value="NDM-1-like"/>
</dbReference>
<gene>
    <name evidence="2" type="ORF">HY730_09890</name>
</gene>
<sequence length="303" mass="34376">MRVLNPQTINEHIEYLGSSGMSVYLVKGQEYMLVEGGMSYIVPDILKQLDARKIDQARITRYLILHSHFDHCGAVPFFKRHLPAMKVVASHRAKEIYQKEKAIKFIREVNGIMIERLGMQKVAQELNLDFDTLSVDEAVREGDIVDLGKGVQVKIIDTPGHSSCSIAAYLLPDKAMFPSDAGGIPNEKNEIFPAGNEDYILYQQTLKKLAQYPVEIMGAARCGAVTGDEAKNYFERSQEAAEQFRLKIVDQVQRSGDMEKGTQELGEAMYQDMTLKDIPHDVFIGLVRSMVKRVWQDYQERQK</sequence>
<evidence type="ECO:0000313" key="2">
    <source>
        <dbReference type="EMBL" id="MBI4596664.1"/>
    </source>
</evidence>
<dbReference type="InterPro" id="IPR001279">
    <property type="entry name" value="Metallo-B-lactamas"/>
</dbReference>
<dbReference type="EMBL" id="JACQWF010000426">
    <property type="protein sequence ID" value="MBI4596664.1"/>
    <property type="molecule type" value="Genomic_DNA"/>
</dbReference>
<evidence type="ECO:0000313" key="3">
    <source>
        <dbReference type="Proteomes" id="UP000772181"/>
    </source>
</evidence>
<accession>A0A933GPW2</accession>
<dbReference type="Pfam" id="PF00753">
    <property type="entry name" value="Lactamase_B"/>
    <property type="match status" value="1"/>
</dbReference>
<dbReference type="SUPFAM" id="SSF56281">
    <property type="entry name" value="Metallo-hydrolase/oxidoreductase"/>
    <property type="match status" value="1"/>
</dbReference>
<dbReference type="Gene3D" id="3.60.15.10">
    <property type="entry name" value="Ribonuclease Z/Hydroxyacylglutathione hydrolase-like"/>
    <property type="match status" value="1"/>
</dbReference>
<dbReference type="PANTHER" id="PTHR42951:SF17">
    <property type="entry name" value="METALLO-BETA-LACTAMASE DOMAIN-CONTAINING PROTEIN"/>
    <property type="match status" value="1"/>
</dbReference>
<dbReference type="AlphaFoldDB" id="A0A933GPW2"/>
<proteinExistence type="predicted"/>
<protein>
    <submittedName>
        <fullName evidence="2">MBL fold metallo-hydrolase</fullName>
    </submittedName>
</protein>
<evidence type="ECO:0000259" key="1">
    <source>
        <dbReference type="SMART" id="SM00849"/>
    </source>
</evidence>
<reference evidence="2" key="1">
    <citation type="submission" date="2020-07" db="EMBL/GenBank/DDBJ databases">
        <title>Huge and variable diversity of episymbiotic CPR bacteria and DPANN archaea in groundwater ecosystems.</title>
        <authorList>
            <person name="He C.Y."/>
            <person name="Keren R."/>
            <person name="Whittaker M."/>
            <person name="Farag I.F."/>
            <person name="Doudna J."/>
            <person name="Cate J.H.D."/>
            <person name="Banfield J.F."/>
        </authorList>
    </citation>
    <scope>NUCLEOTIDE SEQUENCE</scope>
    <source>
        <strain evidence="2">NC_groundwater_1482_Ag_S-0.65um_47_24</strain>
    </source>
</reference>
<feature type="domain" description="Metallo-beta-lactamase" evidence="1">
    <location>
        <begin position="20"/>
        <end position="221"/>
    </location>
</feature>
<dbReference type="SMART" id="SM00849">
    <property type="entry name" value="Lactamase_B"/>
    <property type="match status" value="1"/>
</dbReference>